<comment type="caution">
    <text evidence="3">The sequence shown here is derived from an EMBL/GenBank/DDBJ whole genome shotgun (WGS) entry which is preliminary data.</text>
</comment>
<name>A0ABS3THH5_9BACT</name>
<evidence type="ECO:0000313" key="3">
    <source>
        <dbReference type="EMBL" id="MBO3273100.1"/>
    </source>
</evidence>
<feature type="domain" description="Polyvalent protein metallopeptidase" evidence="2">
    <location>
        <begin position="170"/>
        <end position="287"/>
    </location>
</feature>
<evidence type="ECO:0000259" key="2">
    <source>
        <dbReference type="Pfam" id="PF18818"/>
    </source>
</evidence>
<proteinExistence type="predicted"/>
<sequence>MKATAKTAVKKPAKKAASNKPKVDVYQMLTDRFIAKMEAGMIPWQKPWQSYGPARNFASGHVYTGINALLLPFLCDGIPLFVTFLQAKELGGNIRAGAKGLPVVFYNVVEKDNGKGDDKKEKIPFIRYTTVFSVSDVENVVLDLPELDQRPNEPIAAAQAVVSSWGQCPRIEHKQQRAFYVPSLDYVNMPLLSSFVSAEAYHSVLFHELVHATGHKSRLFRADLADNLEKGSAGYAREELTAEMGAAFLCHLVGINPALTEENTTAYLQHWLGHLKNDKKLLVQAAGHAAKAANMIQGIESEPHGADSTAVAQGLVSLAVPGKTG</sequence>
<evidence type="ECO:0000259" key="1">
    <source>
        <dbReference type="Pfam" id="PF08401"/>
    </source>
</evidence>
<evidence type="ECO:0000313" key="4">
    <source>
        <dbReference type="Proteomes" id="UP000670527"/>
    </source>
</evidence>
<dbReference type="RefSeq" id="WP_208309247.1">
    <property type="nucleotide sequence ID" value="NZ_JAGETX010000024.1"/>
</dbReference>
<dbReference type="Pfam" id="PF18818">
    <property type="entry name" value="MPTase-PolyVal"/>
    <property type="match status" value="1"/>
</dbReference>
<protein>
    <submittedName>
        <fullName evidence="3">DUF1738 domain-containing protein</fullName>
    </submittedName>
</protein>
<organism evidence="3 4">
    <name type="scientific">Hymenobacter defluvii</name>
    <dbReference type="NCBI Taxonomy" id="2054411"/>
    <lineage>
        <taxon>Bacteria</taxon>
        <taxon>Pseudomonadati</taxon>
        <taxon>Bacteroidota</taxon>
        <taxon>Cytophagia</taxon>
        <taxon>Cytophagales</taxon>
        <taxon>Hymenobacteraceae</taxon>
        <taxon>Hymenobacter</taxon>
    </lineage>
</organism>
<dbReference type="Proteomes" id="UP000670527">
    <property type="component" value="Unassembled WGS sequence"/>
</dbReference>
<gene>
    <name evidence="3" type="ORF">J4D97_20790</name>
</gene>
<dbReference type="PIRSF" id="PIRSF037112">
    <property type="entry name" value="Antirestriction_ArdC"/>
    <property type="match status" value="1"/>
</dbReference>
<dbReference type="Pfam" id="PF08401">
    <property type="entry name" value="ArdcN"/>
    <property type="match status" value="1"/>
</dbReference>
<dbReference type="InterPro" id="IPR013610">
    <property type="entry name" value="ArdC_N"/>
</dbReference>
<dbReference type="InterPro" id="IPR041459">
    <property type="entry name" value="MPTase-PolyVal"/>
</dbReference>
<dbReference type="EMBL" id="JAGETX010000024">
    <property type="protein sequence ID" value="MBO3273100.1"/>
    <property type="molecule type" value="Genomic_DNA"/>
</dbReference>
<feature type="domain" description="N-terminal" evidence="1">
    <location>
        <begin position="24"/>
        <end position="132"/>
    </location>
</feature>
<keyword evidence="4" id="KW-1185">Reference proteome</keyword>
<dbReference type="InterPro" id="IPR017113">
    <property type="entry name" value="Antirestriction_ArdC"/>
</dbReference>
<reference evidence="3 4" key="1">
    <citation type="submission" date="2021-03" db="EMBL/GenBank/DDBJ databases">
        <authorList>
            <person name="Kim M.K."/>
        </authorList>
    </citation>
    <scope>NUCLEOTIDE SEQUENCE [LARGE SCALE GENOMIC DNA]</scope>
    <source>
        <strain evidence="3 4">BT507</strain>
    </source>
</reference>
<accession>A0ABS3THH5</accession>